<dbReference type="Pfam" id="PF13537">
    <property type="entry name" value="GATase_7"/>
    <property type="match status" value="1"/>
</dbReference>
<dbReference type="EC" id="6.3.5.4" evidence="3"/>
<dbReference type="RefSeq" id="WP_093171531.1">
    <property type="nucleotide sequence ID" value="NZ_FNCN01000015.1"/>
</dbReference>
<comment type="similarity">
    <text evidence="2">Belongs to the asparagine synthetase family.</text>
</comment>
<dbReference type="CDD" id="cd00712">
    <property type="entry name" value="AsnB"/>
    <property type="match status" value="1"/>
</dbReference>
<feature type="domain" description="Glutamine amidotransferase type-2" evidence="9">
    <location>
        <begin position="2"/>
        <end position="209"/>
    </location>
</feature>
<evidence type="ECO:0000256" key="4">
    <source>
        <dbReference type="ARBA" id="ARBA00022741"/>
    </source>
</evidence>
<dbReference type="Gene3D" id="3.40.50.620">
    <property type="entry name" value="HUPs"/>
    <property type="match status" value="1"/>
</dbReference>
<dbReference type="InterPro" id="IPR029055">
    <property type="entry name" value="Ntn_hydrolases_N"/>
</dbReference>
<keyword evidence="5" id="KW-0067">ATP-binding</keyword>
<evidence type="ECO:0000256" key="1">
    <source>
        <dbReference type="ARBA" id="ARBA00005187"/>
    </source>
</evidence>
<evidence type="ECO:0000256" key="3">
    <source>
        <dbReference type="ARBA" id="ARBA00012737"/>
    </source>
</evidence>
<evidence type="ECO:0000256" key="5">
    <source>
        <dbReference type="ARBA" id="ARBA00022840"/>
    </source>
</evidence>
<dbReference type="Proteomes" id="UP000198923">
    <property type="component" value="Unassembled WGS sequence"/>
</dbReference>
<evidence type="ECO:0000256" key="6">
    <source>
        <dbReference type="ARBA" id="ARBA00022888"/>
    </source>
</evidence>
<dbReference type="Gene3D" id="3.60.20.10">
    <property type="entry name" value="Glutamine Phosphoribosylpyrophosphate, subunit 1, domain 1"/>
    <property type="match status" value="1"/>
</dbReference>
<proteinExistence type="inferred from homology"/>
<dbReference type="SUPFAM" id="SSF56235">
    <property type="entry name" value="N-terminal nucleophile aminohydrolases (Ntn hydrolases)"/>
    <property type="match status" value="1"/>
</dbReference>
<evidence type="ECO:0000256" key="8">
    <source>
        <dbReference type="ARBA" id="ARBA00048741"/>
    </source>
</evidence>
<evidence type="ECO:0000256" key="2">
    <source>
        <dbReference type="ARBA" id="ARBA00005752"/>
    </source>
</evidence>
<organism evidence="10 11">
    <name type="scientific">Sinosporangium album</name>
    <dbReference type="NCBI Taxonomy" id="504805"/>
    <lineage>
        <taxon>Bacteria</taxon>
        <taxon>Bacillati</taxon>
        <taxon>Actinomycetota</taxon>
        <taxon>Actinomycetes</taxon>
        <taxon>Streptosporangiales</taxon>
        <taxon>Streptosporangiaceae</taxon>
        <taxon>Sinosporangium</taxon>
    </lineage>
</organism>
<dbReference type="InterPro" id="IPR051786">
    <property type="entry name" value="ASN_synthetase/amidase"/>
</dbReference>
<evidence type="ECO:0000313" key="11">
    <source>
        <dbReference type="Proteomes" id="UP000198923"/>
    </source>
</evidence>
<reference evidence="10 11" key="1">
    <citation type="submission" date="2016-10" db="EMBL/GenBank/DDBJ databases">
        <authorList>
            <person name="de Groot N.N."/>
        </authorList>
    </citation>
    <scope>NUCLEOTIDE SEQUENCE [LARGE SCALE GENOMIC DNA]</scope>
    <source>
        <strain evidence="10 11">CPCC 201354</strain>
    </source>
</reference>
<dbReference type="PIRSF" id="PIRSF001589">
    <property type="entry name" value="Asn_synthetase_glu-h"/>
    <property type="match status" value="1"/>
</dbReference>
<keyword evidence="6" id="KW-0061">Asparagine biosynthesis</keyword>
<dbReference type="GO" id="GO:0004066">
    <property type="term" value="F:asparagine synthase (glutamine-hydrolyzing) activity"/>
    <property type="evidence" value="ECO:0007669"/>
    <property type="project" value="UniProtKB-EC"/>
</dbReference>
<dbReference type="InterPro" id="IPR033738">
    <property type="entry name" value="AsnB_N"/>
</dbReference>
<gene>
    <name evidence="10" type="ORF">SAMN05421505_11592</name>
</gene>
<dbReference type="InterPro" id="IPR017932">
    <property type="entry name" value="GATase_2_dom"/>
</dbReference>
<dbReference type="InterPro" id="IPR014729">
    <property type="entry name" value="Rossmann-like_a/b/a_fold"/>
</dbReference>
<dbReference type="InterPro" id="IPR001962">
    <property type="entry name" value="Asn_synthase"/>
</dbReference>
<dbReference type="PROSITE" id="PS51278">
    <property type="entry name" value="GATASE_TYPE_2"/>
    <property type="match status" value="1"/>
</dbReference>
<keyword evidence="11" id="KW-1185">Reference proteome</keyword>
<comment type="catalytic activity">
    <reaction evidence="8">
        <text>L-aspartate + L-glutamine + ATP + H2O = L-asparagine + L-glutamate + AMP + diphosphate + H(+)</text>
        <dbReference type="Rhea" id="RHEA:12228"/>
        <dbReference type="ChEBI" id="CHEBI:15377"/>
        <dbReference type="ChEBI" id="CHEBI:15378"/>
        <dbReference type="ChEBI" id="CHEBI:29985"/>
        <dbReference type="ChEBI" id="CHEBI:29991"/>
        <dbReference type="ChEBI" id="CHEBI:30616"/>
        <dbReference type="ChEBI" id="CHEBI:33019"/>
        <dbReference type="ChEBI" id="CHEBI:58048"/>
        <dbReference type="ChEBI" id="CHEBI:58359"/>
        <dbReference type="ChEBI" id="CHEBI:456215"/>
        <dbReference type="EC" id="6.3.5.4"/>
    </reaction>
</comment>
<dbReference type="InterPro" id="IPR006426">
    <property type="entry name" value="Asn_synth_AEB"/>
</dbReference>
<comment type="pathway">
    <text evidence="1">Amino-acid biosynthesis; L-asparagine biosynthesis; L-asparagine from L-aspartate (L-Gln route): step 1/1.</text>
</comment>
<evidence type="ECO:0000256" key="7">
    <source>
        <dbReference type="ARBA" id="ARBA00022962"/>
    </source>
</evidence>
<keyword evidence="4" id="KW-0547">Nucleotide-binding</keyword>
<keyword evidence="6" id="KW-0028">Amino-acid biosynthesis</keyword>
<dbReference type="GO" id="GO:0005829">
    <property type="term" value="C:cytosol"/>
    <property type="evidence" value="ECO:0007669"/>
    <property type="project" value="TreeGrafter"/>
</dbReference>
<dbReference type="SUPFAM" id="SSF52402">
    <property type="entry name" value="Adenine nucleotide alpha hydrolases-like"/>
    <property type="match status" value="1"/>
</dbReference>
<dbReference type="STRING" id="504805.SAMN05421505_11592"/>
<dbReference type="GO" id="GO:0005524">
    <property type="term" value="F:ATP binding"/>
    <property type="evidence" value="ECO:0007669"/>
    <property type="project" value="UniProtKB-KW"/>
</dbReference>
<protein>
    <recommendedName>
        <fullName evidence="3">asparagine synthase (glutamine-hydrolyzing)</fullName>
        <ecNumber evidence="3">6.3.5.4</ecNumber>
    </recommendedName>
</protein>
<dbReference type="AlphaFoldDB" id="A0A1G8C7Y6"/>
<sequence>MSGIAGWVDFHRDLSVERGAVLSQLATLAARGPGAENVWIGRHALLGSRGGPRGSGQAIVAAQGDSAVVVMDGHLTNAASLHAELSGYGRAVGCPGYPELVGHAYLQWGEACAEHLEGMFAAAVWHPRHQRLTLLRDRLGTRPLYYQRTADGLLFGSEPKAVLIHPLADTVVNAGGLRELFAYTSTPGAGIVRSLRRVLPGGRVDFDRSGMRECRYWQVAAEPHHDGLHRTVRKVRELLEASVENQIGGDPSVGLLLSGGLDSSAVAALAAAVLRRRNAGRLRTFTTGYADVGPAIPGPIRGPEDRPHAAVVARHLRTEHHYLPLDTAALTDVVTRSSAVSAQQDTPVAMPQFPASLRMLCRHVSRHTNAALGGHRADIVFGSNDEVVFGSNEGPDGTERGDRGDGGGRSRACTYPWISAMRMRYPAPAFGTGLFSQELLGRLDIPTYCADMCRTDLASVPRLPGEDVHDRRMREISFLRLQGLQELDNMLDDGASSFEGVDLRLPFSDHRLVQYLFNVPWALKCFDGRSKSLLRAATADLLPDSVLERAPSHFPIGRHPAYGVFLRRQLAHVLADRGSPVVPLLDVAAARRLIKEPIIASRTWVDVTDMEMVLQVNQWLERFNVRVLL</sequence>
<dbReference type="EMBL" id="FNCN01000015">
    <property type="protein sequence ID" value="SDH41631.1"/>
    <property type="molecule type" value="Genomic_DNA"/>
</dbReference>
<name>A0A1G8C7Y6_9ACTN</name>
<dbReference type="PANTHER" id="PTHR43284:SF1">
    <property type="entry name" value="ASPARAGINE SYNTHETASE"/>
    <property type="match status" value="1"/>
</dbReference>
<dbReference type="CDD" id="cd01991">
    <property type="entry name" value="Asn_synthase_B_C"/>
    <property type="match status" value="1"/>
</dbReference>
<evidence type="ECO:0000313" key="10">
    <source>
        <dbReference type="EMBL" id="SDH41631.1"/>
    </source>
</evidence>
<dbReference type="OrthoDB" id="9763290at2"/>
<accession>A0A1G8C7Y6</accession>
<dbReference type="Pfam" id="PF00733">
    <property type="entry name" value="Asn_synthase"/>
    <property type="match status" value="1"/>
</dbReference>
<dbReference type="GO" id="GO:0006529">
    <property type="term" value="P:asparagine biosynthetic process"/>
    <property type="evidence" value="ECO:0007669"/>
    <property type="project" value="UniProtKB-KW"/>
</dbReference>
<keyword evidence="7" id="KW-0315">Glutamine amidotransferase</keyword>
<evidence type="ECO:0000259" key="9">
    <source>
        <dbReference type="PROSITE" id="PS51278"/>
    </source>
</evidence>
<dbReference type="PANTHER" id="PTHR43284">
    <property type="entry name" value="ASPARAGINE SYNTHETASE (GLUTAMINE-HYDROLYZING)"/>
    <property type="match status" value="1"/>
</dbReference>